<evidence type="ECO:0000256" key="1">
    <source>
        <dbReference type="SAM" id="MobiDB-lite"/>
    </source>
</evidence>
<protein>
    <submittedName>
        <fullName evidence="2">Uncharacterized protein</fullName>
    </submittedName>
</protein>
<sequence length="207" mass="23117">MGWWDQFKRTEAEVGPPTQDYKPQAAWYAARDGNAARFVAADGGMPPLHLIRYRDSNGETVLRLCEDSTGLLVGPTDRLSAPAGTYVPNLQAESYYKAACKACDFSPGAPVRLKGEPYNNTTRSHWPSLPISTMRRSRPTSTSRRPARSPHCSTEALNCAPSLNKVREVEAESQAVTRQDIEEFRREVRAFASGHRGHWSRKLDSRP</sequence>
<evidence type="ECO:0000313" key="3">
    <source>
        <dbReference type="Proteomes" id="UP001500390"/>
    </source>
</evidence>
<gene>
    <name evidence="2" type="ORF">GCM10023153_24740</name>
</gene>
<keyword evidence="3" id="KW-1185">Reference proteome</keyword>
<comment type="caution">
    <text evidence="2">The sequence shown here is derived from an EMBL/GenBank/DDBJ whole genome shotgun (WGS) entry which is preliminary data.</text>
</comment>
<organism evidence="2 3">
    <name type="scientific">Ornithinibacter aureus</name>
    <dbReference type="NCBI Taxonomy" id="622664"/>
    <lineage>
        <taxon>Bacteria</taxon>
        <taxon>Bacillati</taxon>
        <taxon>Actinomycetota</taxon>
        <taxon>Actinomycetes</taxon>
        <taxon>Micrococcales</taxon>
        <taxon>Intrasporangiaceae</taxon>
        <taxon>Ornithinibacter</taxon>
    </lineage>
</organism>
<name>A0ABP8K1B3_9MICO</name>
<accession>A0ABP8K1B3</accession>
<dbReference type="EMBL" id="BAABFX010000033">
    <property type="protein sequence ID" value="GAA4399089.1"/>
    <property type="molecule type" value="Genomic_DNA"/>
</dbReference>
<evidence type="ECO:0000313" key="2">
    <source>
        <dbReference type="EMBL" id="GAA4399089.1"/>
    </source>
</evidence>
<proteinExistence type="predicted"/>
<dbReference type="Proteomes" id="UP001500390">
    <property type="component" value="Unassembled WGS sequence"/>
</dbReference>
<reference evidence="3" key="1">
    <citation type="journal article" date="2019" name="Int. J. Syst. Evol. Microbiol.">
        <title>The Global Catalogue of Microorganisms (GCM) 10K type strain sequencing project: providing services to taxonomists for standard genome sequencing and annotation.</title>
        <authorList>
            <consortium name="The Broad Institute Genomics Platform"/>
            <consortium name="The Broad Institute Genome Sequencing Center for Infectious Disease"/>
            <person name="Wu L."/>
            <person name="Ma J."/>
        </authorList>
    </citation>
    <scope>NUCLEOTIDE SEQUENCE [LARGE SCALE GENOMIC DNA]</scope>
    <source>
        <strain evidence="3">JCM 17738</strain>
    </source>
</reference>
<feature type="region of interest" description="Disordered" evidence="1">
    <location>
        <begin position="122"/>
        <end position="154"/>
    </location>
</feature>